<dbReference type="InterPro" id="IPR005151">
    <property type="entry name" value="Tail-specific_protease"/>
</dbReference>
<reference evidence="8 9" key="1">
    <citation type="journal article" date="2016" name="Environ. Microbiol.">
        <title>Genomic resolution of a cold subsurface aquifer community provides metabolic insights for novel microbes adapted to high CO concentrations.</title>
        <authorList>
            <person name="Probst A.J."/>
            <person name="Castelle C.J."/>
            <person name="Singh A."/>
            <person name="Brown C.T."/>
            <person name="Anantharaman K."/>
            <person name="Sharon I."/>
            <person name="Hug L.A."/>
            <person name="Burstein D."/>
            <person name="Emerson J.B."/>
            <person name="Thomas B.C."/>
            <person name="Banfield J.F."/>
        </authorList>
    </citation>
    <scope>NUCLEOTIDE SEQUENCE [LARGE SCALE GENOMIC DNA]</scope>
    <source>
        <strain evidence="8">CG1_02_38_13</strain>
    </source>
</reference>
<evidence type="ECO:0000256" key="6">
    <source>
        <dbReference type="SAM" id="Phobius"/>
    </source>
</evidence>
<dbReference type="InterPro" id="IPR004447">
    <property type="entry name" value="Peptidase_S41A"/>
</dbReference>
<dbReference type="Pfam" id="PF22694">
    <property type="entry name" value="CtpB_N-like"/>
    <property type="match status" value="1"/>
</dbReference>
<organism evidence="8 9">
    <name type="scientific">Candidatus Kuenenbacteria bacterium CG1_02_38_13</name>
    <dbReference type="NCBI Taxonomy" id="1805235"/>
    <lineage>
        <taxon>Bacteria</taxon>
        <taxon>Candidatus Kueneniibacteriota</taxon>
    </lineage>
</organism>
<evidence type="ECO:0000256" key="1">
    <source>
        <dbReference type="ARBA" id="ARBA00009179"/>
    </source>
</evidence>
<dbReference type="CDD" id="cd07560">
    <property type="entry name" value="Peptidase_S41_CPP"/>
    <property type="match status" value="1"/>
</dbReference>
<dbReference type="GO" id="GO:0004175">
    <property type="term" value="F:endopeptidase activity"/>
    <property type="evidence" value="ECO:0007669"/>
    <property type="project" value="TreeGrafter"/>
</dbReference>
<accession>A0A1J4U3V0</accession>
<evidence type="ECO:0000256" key="3">
    <source>
        <dbReference type="ARBA" id="ARBA00022801"/>
    </source>
</evidence>
<feature type="transmembrane region" description="Helical" evidence="6">
    <location>
        <begin position="27"/>
        <end position="47"/>
    </location>
</feature>
<dbReference type="InterPro" id="IPR036034">
    <property type="entry name" value="PDZ_sf"/>
</dbReference>
<dbReference type="GO" id="GO:0008236">
    <property type="term" value="F:serine-type peptidase activity"/>
    <property type="evidence" value="ECO:0007669"/>
    <property type="project" value="UniProtKB-KW"/>
</dbReference>
<dbReference type="EMBL" id="MNVB01000035">
    <property type="protein sequence ID" value="OIO17278.1"/>
    <property type="molecule type" value="Genomic_DNA"/>
</dbReference>
<evidence type="ECO:0000256" key="2">
    <source>
        <dbReference type="ARBA" id="ARBA00022670"/>
    </source>
</evidence>
<dbReference type="Pfam" id="PF03572">
    <property type="entry name" value="Peptidase_S41"/>
    <property type="match status" value="1"/>
</dbReference>
<sequence>MFPNGERESHMPIEHKPASSFFLTRGFFVYALIITLTLSFGIGVIVGKRKGDVNIISASRSGDYGKVTDKEESIPDYLSKDVKFRIFWDIWNEIQNTYIDGPVAETELFYGALSGMVAGLGDPYSVYMRPKVATEYIEELQGRFEGIGCEIGVKNNILTVVSPLSESPAEHAGLRPADLIIEIDGYSTDGIDVSEAVSRIRGEKGTTVSLKIYRPQTKEFLDISIVRDTINIVSVKNYTLDQNNYAILGDKKIKVIKVTNFNADTDGRFADAINNVLLENPDGLVLDLRGNPGGYLDSAINMADFWLEQGDIVVSERSFGESDKIHLAPSGAVLSGFKTVVLINGGSASGSEIVAGALQDHGVATVVGEKSFGKGSVQRVIGDFEDGSAIKLTVAKWLTPGGKYIDHEGIKPDIEIELAVEDYNDGKDPQMDRAIEFFVNGK</sequence>
<dbReference type="Proteomes" id="UP000182465">
    <property type="component" value="Unassembled WGS sequence"/>
</dbReference>
<dbReference type="SUPFAM" id="SSF50156">
    <property type="entry name" value="PDZ domain-like"/>
    <property type="match status" value="1"/>
</dbReference>
<dbReference type="Gene3D" id="3.90.226.10">
    <property type="entry name" value="2-enoyl-CoA Hydratase, Chain A, domain 1"/>
    <property type="match status" value="1"/>
</dbReference>
<dbReference type="PANTHER" id="PTHR32060">
    <property type="entry name" value="TAIL-SPECIFIC PROTEASE"/>
    <property type="match status" value="1"/>
</dbReference>
<dbReference type="GO" id="GO:0006508">
    <property type="term" value="P:proteolysis"/>
    <property type="evidence" value="ECO:0007669"/>
    <property type="project" value="UniProtKB-KW"/>
</dbReference>
<dbReference type="Gene3D" id="3.30.750.44">
    <property type="match status" value="1"/>
</dbReference>
<protein>
    <recommendedName>
        <fullName evidence="7">PDZ domain-containing protein</fullName>
    </recommendedName>
</protein>
<dbReference type="SUPFAM" id="SSF52096">
    <property type="entry name" value="ClpP/crotonase"/>
    <property type="match status" value="1"/>
</dbReference>
<dbReference type="Gene3D" id="2.30.42.10">
    <property type="match status" value="1"/>
</dbReference>
<keyword evidence="6" id="KW-0812">Transmembrane</keyword>
<gene>
    <name evidence="8" type="ORF">AUJ29_01760</name>
</gene>
<dbReference type="SMART" id="SM00245">
    <property type="entry name" value="TSPc"/>
    <property type="match status" value="1"/>
</dbReference>
<keyword evidence="3 5" id="KW-0378">Hydrolase</keyword>
<dbReference type="Pfam" id="PF17820">
    <property type="entry name" value="PDZ_6"/>
    <property type="match status" value="1"/>
</dbReference>
<evidence type="ECO:0000256" key="5">
    <source>
        <dbReference type="RuleBase" id="RU004404"/>
    </source>
</evidence>
<name>A0A1J4U3V0_9BACT</name>
<dbReference type="NCBIfam" id="TIGR00225">
    <property type="entry name" value="prc"/>
    <property type="match status" value="1"/>
</dbReference>
<dbReference type="PANTHER" id="PTHR32060:SF30">
    <property type="entry name" value="CARBOXY-TERMINAL PROCESSING PROTEASE CTPA"/>
    <property type="match status" value="1"/>
</dbReference>
<dbReference type="InterPro" id="IPR029045">
    <property type="entry name" value="ClpP/crotonase-like_dom_sf"/>
</dbReference>
<dbReference type="GO" id="GO:0007165">
    <property type="term" value="P:signal transduction"/>
    <property type="evidence" value="ECO:0007669"/>
    <property type="project" value="TreeGrafter"/>
</dbReference>
<comment type="caution">
    <text evidence="8">The sequence shown here is derived from an EMBL/GenBank/DDBJ whole genome shotgun (WGS) entry which is preliminary data.</text>
</comment>
<dbReference type="FunFam" id="2.30.42.10:FF:000063">
    <property type="entry name" value="Peptidase, S41 family"/>
    <property type="match status" value="1"/>
</dbReference>
<keyword evidence="4 5" id="KW-0720">Serine protease</keyword>
<proteinExistence type="inferred from homology"/>
<dbReference type="CDD" id="cd06782">
    <property type="entry name" value="cpPDZ_CPP-like"/>
    <property type="match status" value="1"/>
</dbReference>
<dbReference type="InterPro" id="IPR041489">
    <property type="entry name" value="PDZ_6"/>
</dbReference>
<dbReference type="AlphaFoldDB" id="A0A1J4U3V0"/>
<evidence type="ECO:0000313" key="9">
    <source>
        <dbReference type="Proteomes" id="UP000182465"/>
    </source>
</evidence>
<comment type="similarity">
    <text evidence="1 5">Belongs to the peptidase S41A family.</text>
</comment>
<keyword evidence="6" id="KW-0472">Membrane</keyword>
<feature type="domain" description="PDZ" evidence="7">
    <location>
        <begin position="133"/>
        <end position="201"/>
    </location>
</feature>
<dbReference type="InterPro" id="IPR055210">
    <property type="entry name" value="CtpA/B_N"/>
</dbReference>
<dbReference type="SMART" id="SM00228">
    <property type="entry name" value="PDZ"/>
    <property type="match status" value="1"/>
</dbReference>
<keyword evidence="2 5" id="KW-0645">Protease</keyword>
<evidence type="ECO:0000256" key="4">
    <source>
        <dbReference type="ARBA" id="ARBA00022825"/>
    </source>
</evidence>
<keyword evidence="6" id="KW-1133">Transmembrane helix</keyword>
<dbReference type="PROSITE" id="PS50106">
    <property type="entry name" value="PDZ"/>
    <property type="match status" value="1"/>
</dbReference>
<dbReference type="GO" id="GO:0030288">
    <property type="term" value="C:outer membrane-bounded periplasmic space"/>
    <property type="evidence" value="ECO:0007669"/>
    <property type="project" value="TreeGrafter"/>
</dbReference>
<evidence type="ECO:0000313" key="8">
    <source>
        <dbReference type="EMBL" id="OIO17278.1"/>
    </source>
</evidence>
<dbReference type="InterPro" id="IPR001478">
    <property type="entry name" value="PDZ"/>
</dbReference>
<evidence type="ECO:0000259" key="7">
    <source>
        <dbReference type="PROSITE" id="PS50106"/>
    </source>
</evidence>